<evidence type="ECO:0000313" key="3">
    <source>
        <dbReference type="Proteomes" id="UP000652761"/>
    </source>
</evidence>
<reference evidence="2" key="1">
    <citation type="submission" date="2017-07" db="EMBL/GenBank/DDBJ databases">
        <title>Taro Niue Genome Assembly and Annotation.</title>
        <authorList>
            <person name="Atibalentja N."/>
            <person name="Keating K."/>
            <person name="Fields C.J."/>
        </authorList>
    </citation>
    <scope>NUCLEOTIDE SEQUENCE</scope>
    <source>
        <strain evidence="2">Niue_2</strain>
        <tissue evidence="2">Leaf</tissue>
    </source>
</reference>
<keyword evidence="3" id="KW-1185">Reference proteome</keyword>
<name>A0A843WIQ3_COLES</name>
<evidence type="ECO:0000313" key="2">
    <source>
        <dbReference type="EMBL" id="MQM03954.1"/>
    </source>
</evidence>
<evidence type="ECO:0000256" key="1">
    <source>
        <dbReference type="SAM" id="MobiDB-lite"/>
    </source>
</evidence>
<dbReference type="Proteomes" id="UP000652761">
    <property type="component" value="Unassembled WGS sequence"/>
</dbReference>
<feature type="non-terminal residue" evidence="2">
    <location>
        <position position="1"/>
    </location>
</feature>
<proteinExistence type="predicted"/>
<dbReference type="EMBL" id="NMUH01003127">
    <property type="protein sequence ID" value="MQM03954.1"/>
    <property type="molecule type" value="Genomic_DNA"/>
</dbReference>
<feature type="region of interest" description="Disordered" evidence="1">
    <location>
        <begin position="83"/>
        <end position="115"/>
    </location>
</feature>
<sequence>MEETEEKGMAQTTIPPIAVFPGRKTNQKGICTTPIVRFSCLHPHIGGAVERGVLLLYSVVKGRTNTFHSGFLQRFMATEEGGGLLDHRFTEQQRKQRRGGKDGSSREEGGEEPKSKKTALQWSLCCNFQMLLLPAPLHGEGYYKC</sequence>
<comment type="caution">
    <text evidence="2">The sequence shown here is derived from an EMBL/GenBank/DDBJ whole genome shotgun (WGS) entry which is preliminary data.</text>
</comment>
<organism evidence="2 3">
    <name type="scientific">Colocasia esculenta</name>
    <name type="common">Wild taro</name>
    <name type="synonym">Arum esculentum</name>
    <dbReference type="NCBI Taxonomy" id="4460"/>
    <lineage>
        <taxon>Eukaryota</taxon>
        <taxon>Viridiplantae</taxon>
        <taxon>Streptophyta</taxon>
        <taxon>Embryophyta</taxon>
        <taxon>Tracheophyta</taxon>
        <taxon>Spermatophyta</taxon>
        <taxon>Magnoliopsida</taxon>
        <taxon>Liliopsida</taxon>
        <taxon>Araceae</taxon>
        <taxon>Aroideae</taxon>
        <taxon>Colocasieae</taxon>
        <taxon>Colocasia</taxon>
    </lineage>
</organism>
<accession>A0A843WIQ3</accession>
<feature type="compositionally biased region" description="Basic and acidic residues" evidence="1">
    <location>
        <begin position="85"/>
        <end position="115"/>
    </location>
</feature>
<dbReference type="AlphaFoldDB" id="A0A843WIQ3"/>
<protein>
    <submittedName>
        <fullName evidence="2">Uncharacterized protein</fullName>
    </submittedName>
</protein>
<gene>
    <name evidence="2" type="ORF">Taro_036745</name>
</gene>